<name>A0ABP9B452_9GAMM</name>
<organism evidence="1 2">
    <name type="scientific">Lysobacter hankyongensis</name>
    <dbReference type="NCBI Taxonomy" id="1176535"/>
    <lineage>
        <taxon>Bacteria</taxon>
        <taxon>Pseudomonadati</taxon>
        <taxon>Pseudomonadota</taxon>
        <taxon>Gammaproteobacteria</taxon>
        <taxon>Lysobacterales</taxon>
        <taxon>Lysobacteraceae</taxon>
        <taxon>Lysobacter</taxon>
    </lineage>
</organism>
<sequence>MKTEEFFSHPCLLDDVQVRIEDNVLNVSRASRGVRLKGLPPQHVQPVHDWLQKCNAARAPLLDVTRQASGVDIAVLRALDSAGLVVEQSPQRNDRSGTAVLSRIEQRVLEQIEAMPEQDFADTMDRNGWNQRQLVGNAFEYYFITLGAYDAIAPALARVSGQCQATMASFVIEEYRHDRILLRALEACGYGERDVLDVVPLAYTSAVINELFYLAHVDPLAMIACLFVVEGRQQAGEGYLQMLQRNRAPQAYIDSHREHDRINNNREHGTISRQCFRHIDHIGEEDEIRITERVLMFHRVGVERLRQIYTYYADDANPCPRRVSELQVRSHDRMH</sequence>
<proteinExistence type="predicted"/>
<gene>
    <name evidence="1" type="ORF">GCM10023307_12690</name>
</gene>
<dbReference type="Gene3D" id="1.20.910.10">
    <property type="entry name" value="Heme oxygenase-like"/>
    <property type="match status" value="1"/>
</dbReference>
<comment type="caution">
    <text evidence="1">The sequence shown here is derived from an EMBL/GenBank/DDBJ whole genome shotgun (WGS) entry which is preliminary data.</text>
</comment>
<dbReference type="EMBL" id="BAABJE010000005">
    <property type="protein sequence ID" value="GAA4789028.1"/>
    <property type="molecule type" value="Genomic_DNA"/>
</dbReference>
<dbReference type="RefSeq" id="WP_345302474.1">
    <property type="nucleotide sequence ID" value="NZ_BAABJE010000005.1"/>
</dbReference>
<dbReference type="Pfam" id="PF14518">
    <property type="entry name" value="Haem_oxygenas_2"/>
    <property type="match status" value="1"/>
</dbReference>
<reference evidence="2" key="1">
    <citation type="journal article" date="2019" name="Int. J. Syst. Evol. Microbiol.">
        <title>The Global Catalogue of Microorganisms (GCM) 10K type strain sequencing project: providing services to taxonomists for standard genome sequencing and annotation.</title>
        <authorList>
            <consortium name="The Broad Institute Genomics Platform"/>
            <consortium name="The Broad Institute Genome Sequencing Center for Infectious Disease"/>
            <person name="Wu L."/>
            <person name="Ma J."/>
        </authorList>
    </citation>
    <scope>NUCLEOTIDE SEQUENCE [LARGE SCALE GENOMIC DNA]</scope>
    <source>
        <strain evidence="2">JCM 18204</strain>
    </source>
</reference>
<evidence type="ECO:0008006" key="3">
    <source>
        <dbReference type="Google" id="ProtNLM"/>
    </source>
</evidence>
<dbReference type="Proteomes" id="UP001499959">
    <property type="component" value="Unassembled WGS sequence"/>
</dbReference>
<dbReference type="SUPFAM" id="SSF48613">
    <property type="entry name" value="Heme oxygenase-like"/>
    <property type="match status" value="1"/>
</dbReference>
<keyword evidence="2" id="KW-1185">Reference proteome</keyword>
<evidence type="ECO:0000313" key="2">
    <source>
        <dbReference type="Proteomes" id="UP001499959"/>
    </source>
</evidence>
<protein>
    <recommendedName>
        <fullName evidence="3">Iron-containing redox enzyme family protein</fullName>
    </recommendedName>
</protein>
<accession>A0ABP9B452</accession>
<dbReference type="InterPro" id="IPR016084">
    <property type="entry name" value="Haem_Oase-like_multi-hlx"/>
</dbReference>
<evidence type="ECO:0000313" key="1">
    <source>
        <dbReference type="EMBL" id="GAA4789028.1"/>
    </source>
</evidence>